<dbReference type="Proteomes" id="UP001597393">
    <property type="component" value="Unassembled WGS sequence"/>
</dbReference>
<feature type="domain" description="Glycosyltransferase GT-D fold" evidence="1">
    <location>
        <begin position="31"/>
        <end position="266"/>
    </location>
</feature>
<keyword evidence="3" id="KW-1185">Reference proteome</keyword>
<comment type="caution">
    <text evidence="2">The sequence shown here is derived from an EMBL/GenBank/DDBJ whole genome shotgun (WGS) entry which is preliminary data.</text>
</comment>
<organism evidence="2 3">
    <name type="scientific">Sphingobacterium corticis</name>
    <dbReference type="NCBI Taxonomy" id="1812823"/>
    <lineage>
        <taxon>Bacteria</taxon>
        <taxon>Pseudomonadati</taxon>
        <taxon>Bacteroidota</taxon>
        <taxon>Sphingobacteriia</taxon>
        <taxon>Sphingobacteriales</taxon>
        <taxon>Sphingobacteriaceae</taxon>
        <taxon>Sphingobacterium</taxon>
    </lineage>
</organism>
<dbReference type="EMBL" id="JBHUMA010000004">
    <property type="protein sequence ID" value="MFD2598324.1"/>
    <property type="molecule type" value="Genomic_DNA"/>
</dbReference>
<name>A0ABW5NGP2_9SPHI</name>
<evidence type="ECO:0000259" key="1">
    <source>
        <dbReference type="Pfam" id="PF08759"/>
    </source>
</evidence>
<dbReference type="RefSeq" id="WP_380868127.1">
    <property type="nucleotide sequence ID" value="NZ_JBHUMA010000004.1"/>
</dbReference>
<dbReference type="InterPro" id="IPR014869">
    <property type="entry name" value="GT-D"/>
</dbReference>
<dbReference type="Pfam" id="PF08759">
    <property type="entry name" value="GT-D"/>
    <property type="match status" value="1"/>
</dbReference>
<sequence>MSSKTKNMDGIHIASFEETIKSVVSDGSSLTRFGDGEFSLMLNGEFLLQRERSLHFQRADVKLKNRLREILTRESYDNLNIKVAIPNGFIVDNRTLLTETAARFWNDFLQENGYKIYNILDKNYIYSDASITRFYMDYCDKSNRTISNKVKNLRLIWENTDVLFVEGKGSKLGLNNNLFDNVKSINRILCPNSDAFDKYEEIFEATKKFGRDKLILIALGPTATVLAYDLAVCGFRAIDLGHIDIEYEWFKMGADNKISISGKVAMEAVDPLPNDIFDLDDTDDYQLEVLQTID</sequence>
<proteinExistence type="predicted"/>
<reference evidence="3" key="1">
    <citation type="journal article" date="2019" name="Int. J. Syst. Evol. Microbiol.">
        <title>The Global Catalogue of Microorganisms (GCM) 10K type strain sequencing project: providing services to taxonomists for standard genome sequencing and annotation.</title>
        <authorList>
            <consortium name="The Broad Institute Genomics Platform"/>
            <consortium name="The Broad Institute Genome Sequencing Center for Infectious Disease"/>
            <person name="Wu L."/>
            <person name="Ma J."/>
        </authorList>
    </citation>
    <scope>NUCLEOTIDE SEQUENCE [LARGE SCALE GENOMIC DNA]</scope>
    <source>
        <strain evidence="3">KCTC 42248</strain>
    </source>
</reference>
<evidence type="ECO:0000313" key="3">
    <source>
        <dbReference type="Proteomes" id="UP001597393"/>
    </source>
</evidence>
<gene>
    <name evidence="2" type="ORF">ACFSQ3_05110</name>
</gene>
<evidence type="ECO:0000313" key="2">
    <source>
        <dbReference type="EMBL" id="MFD2598324.1"/>
    </source>
</evidence>
<accession>A0ABW5NGP2</accession>
<protein>
    <submittedName>
        <fullName evidence="2">GT-D fold domain-containing glycosyltransferase</fullName>
    </submittedName>
</protein>